<dbReference type="STRING" id="1122180.Lokhon_02681"/>
<proteinExistence type="predicted"/>
<evidence type="ECO:0008006" key="4">
    <source>
        <dbReference type="Google" id="ProtNLM"/>
    </source>
</evidence>
<evidence type="ECO:0000313" key="3">
    <source>
        <dbReference type="Proteomes" id="UP000025047"/>
    </source>
</evidence>
<sequence>MLLAAALWLAPPTAVLAAPASSASLAQLRGMAVTAMAEGRMEQAAALTGLMLEADPDEPTALMIAAEAALLDDAFDEARLRAARAYPLVEGPARFRAARIVALGHTQAGAFTRAQIWLRRALPDAPGAAARAAVARDYRALRARNPLSVQLGFGAAPSSNVNGGSENDSLRLPGLPFEFDLSGDARALSGVTFSAHTALRYRLRADARSATSAELRLSGQTHALSATARRQAPEARGSDYAQASFGLGLVHAWRPESWSGPAEISLHATRNAYDDAPLSDRLRLAARRNFGIGAETDLRLTAETTRIERVDLDDGWWAPGIGVDIARRLGRDRATVSFDWREARTDRPDLGHESLTLGFDYDFGDSVGPAELGLGASVEWRDFDSSNYVAGERRDRRGTVTARIGLPATGAWGFHPELGLEAGRNWSNADLYDERVLQFDLGVVSSF</sequence>
<dbReference type="AlphaFoldDB" id="A0A017H9L8"/>
<dbReference type="PATRIC" id="fig|1122180.6.peg.2663"/>
<protein>
    <recommendedName>
        <fullName evidence="4">DUF560 domain-containing protein</fullName>
    </recommendedName>
</protein>
<dbReference type="Proteomes" id="UP000025047">
    <property type="component" value="Unassembled WGS sequence"/>
</dbReference>
<dbReference type="RefSeq" id="WP_162561805.1">
    <property type="nucleotide sequence ID" value="NZ_KK088653.1"/>
</dbReference>
<dbReference type="InterPro" id="IPR011990">
    <property type="entry name" value="TPR-like_helical_dom_sf"/>
</dbReference>
<accession>A0A017H9L8</accession>
<dbReference type="eggNOG" id="COG0457">
    <property type="taxonomic scope" value="Bacteria"/>
</dbReference>
<feature type="signal peptide" evidence="1">
    <location>
        <begin position="1"/>
        <end position="17"/>
    </location>
</feature>
<dbReference type="EMBL" id="APGJ01000007">
    <property type="protein sequence ID" value="EYD71036.1"/>
    <property type="molecule type" value="Genomic_DNA"/>
</dbReference>
<reference evidence="2 3" key="1">
    <citation type="submission" date="2013-03" db="EMBL/GenBank/DDBJ databases">
        <authorList>
            <person name="Fiebig A."/>
            <person name="Goeker M."/>
            <person name="Klenk H.-P.P."/>
        </authorList>
    </citation>
    <scope>NUCLEOTIDE SEQUENCE [LARGE SCALE GENOMIC DNA]</scope>
    <source>
        <strain evidence="2 3">DSM 17492</strain>
    </source>
</reference>
<feature type="chain" id="PRO_5001492589" description="DUF560 domain-containing protein" evidence="1">
    <location>
        <begin position="18"/>
        <end position="447"/>
    </location>
</feature>
<evidence type="ECO:0000256" key="1">
    <source>
        <dbReference type="SAM" id="SignalP"/>
    </source>
</evidence>
<keyword evidence="3" id="KW-1185">Reference proteome</keyword>
<dbReference type="SUPFAM" id="SSF48452">
    <property type="entry name" value="TPR-like"/>
    <property type="match status" value="1"/>
</dbReference>
<comment type="caution">
    <text evidence="2">The sequence shown here is derived from an EMBL/GenBank/DDBJ whole genome shotgun (WGS) entry which is preliminary data.</text>
</comment>
<organism evidence="2 3">
    <name type="scientific">Limimaricola hongkongensis DSM 17492</name>
    <dbReference type="NCBI Taxonomy" id="1122180"/>
    <lineage>
        <taxon>Bacteria</taxon>
        <taxon>Pseudomonadati</taxon>
        <taxon>Pseudomonadota</taxon>
        <taxon>Alphaproteobacteria</taxon>
        <taxon>Rhodobacterales</taxon>
        <taxon>Paracoccaceae</taxon>
        <taxon>Limimaricola</taxon>
    </lineage>
</organism>
<evidence type="ECO:0000313" key="2">
    <source>
        <dbReference type="EMBL" id="EYD71036.1"/>
    </source>
</evidence>
<gene>
    <name evidence="2" type="ORF">Lokhon_02681</name>
</gene>
<dbReference type="HOGENOM" id="CLU_045106_0_0_5"/>
<name>A0A017H9L8_9RHOB</name>
<keyword evidence="1" id="KW-0732">Signal</keyword>